<dbReference type="RefSeq" id="WP_082636580.1">
    <property type="nucleotide sequence ID" value="NZ_CAAAJA010000022.1"/>
</dbReference>
<sequence>MTKMSHHQMVANQIIESLKLGSAPWLKPWEPGIGDGHIPFNPVTGKRYRGINALYLMLNQDGDNRWLTYKQAQSIDAQVRKGEKGTTVQYWKFSEEKIKKDNAGNAVIDEQGNPIKVQVNLERPKVFYARVFHASQIDNMPELVQKEQDWSLIDRAETLLLNSGAAVFHSEADRAFYRLSTDSIHLPPKEKFKSAAHYYATALHELGHWSGHPSRLNRDLSHPFGSEGYAKEELRAEIASMLLGAELGIGHDPSQHTAYIKSWAQILEDDPLEIFRASADAEKIVNHICALEQVQDLNLELPIETRDEQPKEEILMESKQYISEKIWLSIPYKEKDKAKSIAGKLADGTTGIAWDKHQKCWYAKPGVDIEKIKPWLPEKQISPEDKALTPADEFKAALISLGAIVTGEHPIMDGKPHRIQMDDDKQGEKAGFYVAHLDGIPAGYIKNNRTGSELKWKCKGYILTDEQKSALKAQALENQKNRELELDEKHENTALKLKLRLSKMKEATEQTPYMKSKGIQVHPGVYTSPAHKMTCIPAMDIDGKIWSIQYIGDDGTKNFAKDSRKEGCFHALGGIEKLADSPVIVIAEGYATAATIKEATDLPAVVSAFDAGNLKSVAKALHEKYPHTPIMLAADDDKHLEQSKGVNPGKEKAGEAADAVNGFIVIPTFAPGEQSLNPKQFSDFNDLAARSKLGIEGVKRQIKPKIEKIANRYKRLRQSQARNIVHNKAIASIVHVGFDGRHVQTTGKY</sequence>
<dbReference type="GO" id="GO:0003697">
    <property type="term" value="F:single-stranded DNA binding"/>
    <property type="evidence" value="ECO:0007669"/>
    <property type="project" value="InterPro"/>
</dbReference>
<dbReference type="AlphaFoldDB" id="A0A0W0V3F0"/>
<dbReference type="EMBL" id="LNYH01000149">
    <property type="protein sequence ID" value="KTD14358.1"/>
    <property type="molecule type" value="Genomic_DNA"/>
</dbReference>
<dbReference type="Pfam" id="PF08401">
    <property type="entry name" value="ArdcN"/>
    <property type="match status" value="1"/>
</dbReference>
<dbReference type="Pfam" id="PF18974">
    <property type="entry name" value="DUF5710"/>
    <property type="match status" value="1"/>
</dbReference>
<dbReference type="Pfam" id="PF13362">
    <property type="entry name" value="Toprim_3"/>
    <property type="match status" value="1"/>
</dbReference>
<dbReference type="InterPro" id="IPR041459">
    <property type="entry name" value="MPTase-PolyVal"/>
</dbReference>
<protein>
    <submittedName>
        <fullName evidence="2">DNA primase TraC</fullName>
    </submittedName>
</protein>
<dbReference type="InterPro" id="IPR043764">
    <property type="entry name" value="DUF5710"/>
</dbReference>
<evidence type="ECO:0000259" key="1">
    <source>
        <dbReference type="PROSITE" id="PS50880"/>
    </source>
</evidence>
<dbReference type="InterPro" id="IPR034154">
    <property type="entry name" value="TOPRIM_DnaG/twinkle"/>
</dbReference>
<keyword evidence="3" id="KW-1185">Reference proteome</keyword>
<dbReference type="SMART" id="SM00493">
    <property type="entry name" value="TOPRIM"/>
    <property type="match status" value="1"/>
</dbReference>
<dbReference type="InterPro" id="IPR013610">
    <property type="entry name" value="ArdC_N"/>
</dbReference>
<organism evidence="2 3">
    <name type="scientific">Legionella israelensis</name>
    <dbReference type="NCBI Taxonomy" id="454"/>
    <lineage>
        <taxon>Bacteria</taxon>
        <taxon>Pseudomonadati</taxon>
        <taxon>Pseudomonadota</taxon>
        <taxon>Gammaproteobacteria</taxon>
        <taxon>Legionellales</taxon>
        <taxon>Legionellaceae</taxon>
        <taxon>Legionella</taxon>
    </lineage>
</organism>
<accession>A0A0W0V3F0</accession>
<dbReference type="STRING" id="454.Lisr_2586"/>
<dbReference type="PATRIC" id="fig|454.4.peg.2839"/>
<gene>
    <name evidence="2" type="primary">traC</name>
    <name evidence="2" type="ORF">Lisr_2586</name>
</gene>
<proteinExistence type="predicted"/>
<reference evidence="2 3" key="1">
    <citation type="submission" date="2015-11" db="EMBL/GenBank/DDBJ databases">
        <title>Genomic analysis of 38 Legionella species identifies large and diverse effector repertoires.</title>
        <authorList>
            <person name="Burstein D."/>
            <person name="Amaro F."/>
            <person name="Zusman T."/>
            <person name="Lifshitz Z."/>
            <person name="Cohen O."/>
            <person name="Gilbert J.A."/>
            <person name="Pupko T."/>
            <person name="Shuman H.A."/>
            <person name="Segal G."/>
        </authorList>
    </citation>
    <scope>NUCLEOTIDE SEQUENCE [LARGE SCALE GENOMIC DNA]</scope>
    <source>
        <strain evidence="2 3">Bercovier 4</strain>
    </source>
</reference>
<comment type="caution">
    <text evidence="2">The sequence shown here is derived from an EMBL/GenBank/DDBJ whole genome shotgun (WGS) entry which is preliminary data.</text>
</comment>
<dbReference type="PROSITE" id="PS50880">
    <property type="entry name" value="TOPRIM"/>
    <property type="match status" value="1"/>
</dbReference>
<dbReference type="OrthoDB" id="9792687at2"/>
<evidence type="ECO:0000313" key="3">
    <source>
        <dbReference type="Proteomes" id="UP000054761"/>
    </source>
</evidence>
<dbReference type="Pfam" id="PF18818">
    <property type="entry name" value="MPTase-PolyVal"/>
    <property type="match status" value="1"/>
</dbReference>
<feature type="domain" description="Toprim" evidence="1">
    <location>
        <begin position="582"/>
        <end position="671"/>
    </location>
</feature>
<evidence type="ECO:0000313" key="2">
    <source>
        <dbReference type="EMBL" id="KTD14358.1"/>
    </source>
</evidence>
<name>A0A0W0V3F0_9GAMM</name>
<dbReference type="Proteomes" id="UP000054761">
    <property type="component" value="Unassembled WGS sequence"/>
</dbReference>
<dbReference type="CDD" id="cd01029">
    <property type="entry name" value="TOPRIM_primases"/>
    <property type="match status" value="1"/>
</dbReference>
<dbReference type="InterPro" id="IPR006171">
    <property type="entry name" value="TOPRIM_dom"/>
</dbReference>